<organism evidence="1 2">
    <name type="scientific">Desulfofustis glycolicus DSM 9705</name>
    <dbReference type="NCBI Taxonomy" id="1121409"/>
    <lineage>
        <taxon>Bacteria</taxon>
        <taxon>Pseudomonadati</taxon>
        <taxon>Thermodesulfobacteriota</taxon>
        <taxon>Desulfobulbia</taxon>
        <taxon>Desulfobulbales</taxon>
        <taxon>Desulfocapsaceae</taxon>
        <taxon>Desulfofustis</taxon>
    </lineage>
</organism>
<dbReference type="AlphaFoldDB" id="A0A1M5TJW2"/>
<proteinExistence type="predicted"/>
<dbReference type="EMBL" id="FQXS01000003">
    <property type="protein sequence ID" value="SHH51062.1"/>
    <property type="molecule type" value="Genomic_DNA"/>
</dbReference>
<sequence>MSSLRHDYVRIVPILFPYHREYVNLIYTKITSFEPGSPFPPVPGMLASRQPASPAGPGAKIT</sequence>
<evidence type="ECO:0000313" key="1">
    <source>
        <dbReference type="EMBL" id="SHH51062.1"/>
    </source>
</evidence>
<dbReference type="STRING" id="1121409.SAMN02745124_00764"/>
<reference evidence="1 2" key="1">
    <citation type="submission" date="2016-11" db="EMBL/GenBank/DDBJ databases">
        <authorList>
            <person name="Jaros S."/>
            <person name="Januszkiewicz K."/>
            <person name="Wedrychowicz H."/>
        </authorList>
    </citation>
    <scope>NUCLEOTIDE SEQUENCE [LARGE SCALE GENOMIC DNA]</scope>
    <source>
        <strain evidence="1 2">DSM 9705</strain>
    </source>
</reference>
<dbReference type="Proteomes" id="UP000184139">
    <property type="component" value="Unassembled WGS sequence"/>
</dbReference>
<gene>
    <name evidence="1" type="ORF">SAMN02745124_00764</name>
</gene>
<evidence type="ECO:0000313" key="2">
    <source>
        <dbReference type="Proteomes" id="UP000184139"/>
    </source>
</evidence>
<protein>
    <submittedName>
        <fullName evidence="1">Uncharacterized protein</fullName>
    </submittedName>
</protein>
<accession>A0A1M5TJW2</accession>
<keyword evidence="2" id="KW-1185">Reference proteome</keyword>
<name>A0A1M5TJW2_9BACT</name>